<name>A0AAN6QDV3_9PEZI</name>
<dbReference type="InterPro" id="IPR018531">
    <property type="entry name" value="DUF1993"/>
</dbReference>
<dbReference type="GeneID" id="89940234"/>
<dbReference type="SUPFAM" id="SSF109854">
    <property type="entry name" value="DinB/YfiT-like putative metalloenzymes"/>
    <property type="match status" value="1"/>
</dbReference>
<proteinExistence type="predicted"/>
<protein>
    <submittedName>
        <fullName evidence="2">Uncharacterized protein</fullName>
    </submittedName>
</protein>
<evidence type="ECO:0000313" key="2">
    <source>
        <dbReference type="EMBL" id="KAK4108420.1"/>
    </source>
</evidence>
<gene>
    <name evidence="2" type="ORF">N656DRAFT_784178</name>
</gene>
<dbReference type="AlphaFoldDB" id="A0AAN6QDV3"/>
<dbReference type="PANTHER" id="PTHR36922">
    <property type="entry name" value="BLL2446 PROTEIN"/>
    <property type="match status" value="1"/>
</dbReference>
<keyword evidence="3" id="KW-1185">Reference proteome</keyword>
<accession>A0AAN6QDV3</accession>
<dbReference type="Gene3D" id="1.20.120.450">
    <property type="entry name" value="dinb family like domain"/>
    <property type="match status" value="1"/>
</dbReference>
<dbReference type="Proteomes" id="UP001302812">
    <property type="component" value="Unassembled WGS sequence"/>
</dbReference>
<sequence>MSTISYYDTAIDLNKKALKTLLVIMKRAQEHPDAASLPSIRLYEDMLPFSYQVRAVCYCSEMAVDRLAGQPGKPLPPKGRPDEDESEKTMDELIAHVEEALALLDTVTHEELDGAADRTTEVTGAVGTAYMTAKQYVLDYSIPNVMFHLNMAYAILRAKGVPLGKMDYLAEFVKEFFPAIVG</sequence>
<organism evidence="2 3">
    <name type="scientific">Canariomyces notabilis</name>
    <dbReference type="NCBI Taxonomy" id="2074819"/>
    <lineage>
        <taxon>Eukaryota</taxon>
        <taxon>Fungi</taxon>
        <taxon>Dikarya</taxon>
        <taxon>Ascomycota</taxon>
        <taxon>Pezizomycotina</taxon>
        <taxon>Sordariomycetes</taxon>
        <taxon>Sordariomycetidae</taxon>
        <taxon>Sordariales</taxon>
        <taxon>Chaetomiaceae</taxon>
        <taxon>Canariomyces</taxon>
    </lineage>
</organism>
<comment type="caution">
    <text evidence="2">The sequence shown here is derived from an EMBL/GenBank/DDBJ whole genome shotgun (WGS) entry which is preliminary data.</text>
</comment>
<reference evidence="2" key="2">
    <citation type="submission" date="2023-05" db="EMBL/GenBank/DDBJ databases">
        <authorList>
            <consortium name="Lawrence Berkeley National Laboratory"/>
            <person name="Steindorff A."/>
            <person name="Hensen N."/>
            <person name="Bonometti L."/>
            <person name="Westerberg I."/>
            <person name="Brannstrom I.O."/>
            <person name="Guillou S."/>
            <person name="Cros-Aarteil S."/>
            <person name="Calhoun S."/>
            <person name="Haridas S."/>
            <person name="Kuo A."/>
            <person name="Mondo S."/>
            <person name="Pangilinan J."/>
            <person name="Riley R."/>
            <person name="Labutti K."/>
            <person name="Andreopoulos B."/>
            <person name="Lipzen A."/>
            <person name="Chen C."/>
            <person name="Yanf M."/>
            <person name="Daum C."/>
            <person name="Ng V."/>
            <person name="Clum A."/>
            <person name="Ohm R."/>
            <person name="Martin F."/>
            <person name="Silar P."/>
            <person name="Natvig D."/>
            <person name="Lalanne C."/>
            <person name="Gautier V."/>
            <person name="Ament-Velasquez S.L."/>
            <person name="Kruys A."/>
            <person name="Hutchinson M.I."/>
            <person name="Powell A.J."/>
            <person name="Barry K."/>
            <person name="Miller A.N."/>
            <person name="Grigoriev I.V."/>
            <person name="Debuchy R."/>
            <person name="Gladieux P."/>
            <person name="Thoren M.H."/>
            <person name="Johannesson H."/>
        </authorList>
    </citation>
    <scope>NUCLEOTIDE SEQUENCE</scope>
    <source>
        <strain evidence="2">CBS 508.74</strain>
    </source>
</reference>
<evidence type="ECO:0000256" key="1">
    <source>
        <dbReference type="SAM" id="MobiDB-lite"/>
    </source>
</evidence>
<dbReference type="EMBL" id="MU853363">
    <property type="protein sequence ID" value="KAK4108420.1"/>
    <property type="molecule type" value="Genomic_DNA"/>
</dbReference>
<reference evidence="2" key="1">
    <citation type="journal article" date="2023" name="Mol. Phylogenet. Evol.">
        <title>Genome-scale phylogeny and comparative genomics of the fungal order Sordariales.</title>
        <authorList>
            <person name="Hensen N."/>
            <person name="Bonometti L."/>
            <person name="Westerberg I."/>
            <person name="Brannstrom I.O."/>
            <person name="Guillou S."/>
            <person name="Cros-Aarteil S."/>
            <person name="Calhoun S."/>
            <person name="Haridas S."/>
            <person name="Kuo A."/>
            <person name="Mondo S."/>
            <person name="Pangilinan J."/>
            <person name="Riley R."/>
            <person name="LaButti K."/>
            <person name="Andreopoulos B."/>
            <person name="Lipzen A."/>
            <person name="Chen C."/>
            <person name="Yan M."/>
            <person name="Daum C."/>
            <person name="Ng V."/>
            <person name="Clum A."/>
            <person name="Steindorff A."/>
            <person name="Ohm R.A."/>
            <person name="Martin F."/>
            <person name="Silar P."/>
            <person name="Natvig D.O."/>
            <person name="Lalanne C."/>
            <person name="Gautier V."/>
            <person name="Ament-Velasquez S.L."/>
            <person name="Kruys A."/>
            <person name="Hutchinson M.I."/>
            <person name="Powell A.J."/>
            <person name="Barry K."/>
            <person name="Miller A.N."/>
            <person name="Grigoriev I.V."/>
            <person name="Debuchy R."/>
            <person name="Gladieux P."/>
            <person name="Hiltunen Thoren M."/>
            <person name="Johannesson H."/>
        </authorList>
    </citation>
    <scope>NUCLEOTIDE SEQUENCE</scope>
    <source>
        <strain evidence="2">CBS 508.74</strain>
    </source>
</reference>
<dbReference type="Pfam" id="PF09351">
    <property type="entry name" value="DUF1993"/>
    <property type="match status" value="1"/>
</dbReference>
<evidence type="ECO:0000313" key="3">
    <source>
        <dbReference type="Proteomes" id="UP001302812"/>
    </source>
</evidence>
<feature type="region of interest" description="Disordered" evidence="1">
    <location>
        <begin position="69"/>
        <end position="89"/>
    </location>
</feature>
<dbReference type="PANTHER" id="PTHR36922:SF1">
    <property type="entry name" value="DUF1993 DOMAIN-CONTAINING PROTEIN"/>
    <property type="match status" value="1"/>
</dbReference>
<dbReference type="RefSeq" id="XP_064665990.1">
    <property type="nucleotide sequence ID" value="XM_064816109.1"/>
</dbReference>
<dbReference type="InterPro" id="IPR034660">
    <property type="entry name" value="DinB/YfiT-like"/>
</dbReference>